<organism evidence="1">
    <name type="scientific">Ophidiomyces ophidiicola</name>
    <dbReference type="NCBI Taxonomy" id="1387563"/>
    <lineage>
        <taxon>Eukaryota</taxon>
        <taxon>Fungi</taxon>
        <taxon>Dikarya</taxon>
        <taxon>Ascomycota</taxon>
        <taxon>Pezizomycotina</taxon>
        <taxon>Eurotiomycetes</taxon>
        <taxon>Eurotiomycetidae</taxon>
        <taxon>Onygenales</taxon>
        <taxon>Onygenaceae</taxon>
        <taxon>Ophidiomyces</taxon>
    </lineage>
</organism>
<proteinExistence type="predicted"/>
<dbReference type="EMBL" id="JALBCA010000093">
    <property type="protein sequence ID" value="KAI2383326.1"/>
    <property type="molecule type" value="Genomic_DNA"/>
</dbReference>
<reference evidence="1" key="1">
    <citation type="journal article" date="2022" name="bioRxiv">
        <title>Population genetic analysis of Ophidiomyces ophidiicola, the causative agent of snake fungal disease, indicates recent introductions to the USA.</title>
        <authorList>
            <person name="Ladner J.T."/>
            <person name="Palmer J.M."/>
            <person name="Ettinger C.L."/>
            <person name="Stajich J.E."/>
            <person name="Farrell T.M."/>
            <person name="Glorioso B.M."/>
            <person name="Lawson B."/>
            <person name="Price S.J."/>
            <person name="Stengle A.G."/>
            <person name="Grear D.A."/>
            <person name="Lorch J.M."/>
        </authorList>
    </citation>
    <scope>NUCLEOTIDE SEQUENCE</scope>
    <source>
        <strain evidence="1">NWHC 24266-5</strain>
    </source>
</reference>
<comment type="caution">
    <text evidence="1">The sequence shown here is derived from an EMBL/GenBank/DDBJ whole genome shotgun (WGS) entry which is preliminary data.</text>
</comment>
<sequence>MADQKIAPVIPESQPSNIVEKVEVVAARESDLDEDQDEKLNTPDREEPNELEKATLRHVSDKLSLSVWLVAIIEFCERFAYYGLSALLQNYVQRPLDGSLGRGALGLGHRGATALTTFFQFWCYITPVLGAIIADQYLGKYKTLILFCGIYLLGLVILLLTSLPIALQNGAGLGGFIAAVIAIGLGTGGIKSNVSPLIADQYTRRKMAVSTTEKGERVILDPAVTIQRIYMIFYCCINLGCLSMLATPFMERDVGFWSAYLMCTIVFCLGIAILVAGRKIYVIKPPHGTIITDAFKAIWMMIKARNMDAAKPTYQASLSAGGSSVTWDDHFVEELKRALVACKVFTFFPIFWVVYGQFASNFVSQAGQMAGHGIPNNFMQTFDPIAIIIAIPVLDRVVYPILRKYHIEFRPITRITLGFLVVSLAMMYAAIVQHMIYSAGPCYERPLCELSIVNGVKHGNDVHIAIQAPAYMFIGIGEVFLSVTGLEYAYTKAPERLKSFVSSLFLLTSAFGAALGLALSPVAYDPAIKWMFVGLCITSVVTAGIFWLLFRGLNKEEDKMNSLDKNYTGEDSS</sequence>
<accession>A0ACB8UR13</accession>
<name>A0ACB8UR13_9EURO</name>
<evidence type="ECO:0000313" key="1">
    <source>
        <dbReference type="EMBL" id="KAI2383326.1"/>
    </source>
</evidence>
<gene>
    <name evidence="1" type="primary">PTR2_3</name>
    <name evidence="1" type="ORF">LOY88_005362</name>
</gene>
<protein>
    <submittedName>
        <fullName evidence="1">Peptide transporter ptr2</fullName>
    </submittedName>
</protein>